<protein>
    <submittedName>
        <fullName evidence="2">Lipoprotein</fullName>
    </submittedName>
</protein>
<reference evidence="2 3" key="2">
    <citation type="submission" date="2015-10" db="EMBL/GenBank/DDBJ databases">
        <title>Comparative genomics and high-throughput reverse genetic screens identify a new phytobacterial MAMP and an Arabidopsis receptor required for immune elicitation.</title>
        <authorList>
            <person name="Mott G.A."/>
            <person name="Thakur S."/>
            <person name="Wang P.W."/>
            <person name="Desveaux D."/>
            <person name="Guttman D.S."/>
        </authorList>
    </citation>
    <scope>NUCLEOTIDE SEQUENCE [LARGE SCALE GENOMIC DNA]</scope>
    <source>
        <strain evidence="2 3">0788_9</strain>
    </source>
</reference>
<evidence type="ECO:0000313" key="3">
    <source>
        <dbReference type="Proteomes" id="UP000037891"/>
    </source>
</evidence>
<dbReference type="AlphaFoldDB" id="A0A0N0X8Y2"/>
<dbReference type="PATRIC" id="fig|81035.3.peg.5657"/>
<proteinExistence type="predicted"/>
<accession>A0A0N0X8Y2</accession>
<keyword evidence="2" id="KW-0449">Lipoprotein</keyword>
<reference evidence="2 3" key="1">
    <citation type="submission" date="2015-07" db="EMBL/GenBank/DDBJ databases">
        <authorList>
            <person name="Noorani M."/>
        </authorList>
    </citation>
    <scope>NUCLEOTIDE SEQUENCE [LARGE SCALE GENOMIC DNA]</scope>
    <source>
        <strain evidence="2 3">0788_9</strain>
    </source>
</reference>
<feature type="domain" description="ToxR activated gene A lipoprotein" evidence="1">
    <location>
        <begin position="2"/>
        <end position="86"/>
    </location>
</feature>
<name>A0A0N0X8Y2_PSESX</name>
<organism evidence="2 3">
    <name type="scientific">Pseudomonas syringae pv. cilantro</name>
    <dbReference type="NCBI Taxonomy" id="81035"/>
    <lineage>
        <taxon>Bacteria</taxon>
        <taxon>Pseudomonadati</taxon>
        <taxon>Pseudomonadota</taxon>
        <taxon>Gammaproteobacteria</taxon>
        <taxon>Pseudomonadales</taxon>
        <taxon>Pseudomonadaceae</taxon>
        <taxon>Pseudomonas</taxon>
        <taxon>Pseudomonas syringae</taxon>
    </lineage>
</organism>
<sequence>MTTLVGYYDPEMTLRSYIYPALHGAYGFLYDDDTGLNDDDCFLWVESPGESRRFKLDSIRLKSGVMNAFHINIAESSQRRTVSIVCKGEILSSRYVFAAEVPLTYTVNGE</sequence>
<gene>
    <name evidence="2" type="ORF">ABJ99_5246</name>
</gene>
<dbReference type="Proteomes" id="UP000037891">
    <property type="component" value="Unassembled WGS sequence"/>
</dbReference>
<dbReference type="EMBL" id="LGLN01000099">
    <property type="protein sequence ID" value="KPC23678.1"/>
    <property type="molecule type" value="Genomic_DNA"/>
</dbReference>
<comment type="caution">
    <text evidence="2">The sequence shown here is derived from an EMBL/GenBank/DDBJ whole genome shotgun (WGS) entry which is preliminary data.</text>
</comment>
<evidence type="ECO:0000313" key="2">
    <source>
        <dbReference type="EMBL" id="KPC23678.1"/>
    </source>
</evidence>
<dbReference type="Pfam" id="PF12561">
    <property type="entry name" value="TagA"/>
    <property type="match status" value="1"/>
</dbReference>
<dbReference type="InterPro" id="IPR022218">
    <property type="entry name" value="TagA_dom"/>
</dbReference>
<evidence type="ECO:0000259" key="1">
    <source>
        <dbReference type="Pfam" id="PF12561"/>
    </source>
</evidence>